<reference evidence="2" key="1">
    <citation type="submission" date="2022-02" db="EMBL/GenBank/DDBJ databases">
        <authorList>
            <person name="Henning P.M."/>
            <person name="McCubbin A.G."/>
            <person name="Shore J.S."/>
        </authorList>
    </citation>
    <scope>NUCLEOTIDE SEQUENCE</scope>
    <source>
        <strain evidence="2">F60SS</strain>
        <tissue evidence="2">Leaves</tissue>
    </source>
</reference>
<reference evidence="2" key="2">
    <citation type="journal article" date="2023" name="Plants (Basel)">
        <title>Annotation of the Turnera subulata (Passifloraceae) Draft Genome Reveals the S-Locus Evolved after the Divergence of Turneroideae from Passifloroideae in a Stepwise Manner.</title>
        <authorList>
            <person name="Henning P.M."/>
            <person name="Roalson E.H."/>
            <person name="Mir W."/>
            <person name="McCubbin A.G."/>
            <person name="Shore J.S."/>
        </authorList>
    </citation>
    <scope>NUCLEOTIDE SEQUENCE</scope>
    <source>
        <strain evidence="2">F60SS</strain>
    </source>
</reference>
<accession>A0A9Q0F906</accession>
<feature type="compositionally biased region" description="Basic and acidic residues" evidence="1">
    <location>
        <begin position="11"/>
        <end position="25"/>
    </location>
</feature>
<evidence type="ECO:0000313" key="2">
    <source>
        <dbReference type="EMBL" id="KAJ4826012.1"/>
    </source>
</evidence>
<proteinExistence type="predicted"/>
<feature type="compositionally biased region" description="Basic residues" evidence="1">
    <location>
        <begin position="33"/>
        <end position="44"/>
    </location>
</feature>
<organism evidence="2 3">
    <name type="scientific">Turnera subulata</name>
    <dbReference type="NCBI Taxonomy" id="218843"/>
    <lineage>
        <taxon>Eukaryota</taxon>
        <taxon>Viridiplantae</taxon>
        <taxon>Streptophyta</taxon>
        <taxon>Embryophyta</taxon>
        <taxon>Tracheophyta</taxon>
        <taxon>Spermatophyta</taxon>
        <taxon>Magnoliopsida</taxon>
        <taxon>eudicotyledons</taxon>
        <taxon>Gunneridae</taxon>
        <taxon>Pentapetalae</taxon>
        <taxon>rosids</taxon>
        <taxon>fabids</taxon>
        <taxon>Malpighiales</taxon>
        <taxon>Passifloraceae</taxon>
        <taxon>Turnera</taxon>
    </lineage>
</organism>
<dbReference type="EMBL" id="JAKUCV010006763">
    <property type="protein sequence ID" value="KAJ4826012.1"/>
    <property type="molecule type" value="Genomic_DNA"/>
</dbReference>
<feature type="non-terminal residue" evidence="2">
    <location>
        <position position="44"/>
    </location>
</feature>
<feature type="region of interest" description="Disordered" evidence="1">
    <location>
        <begin position="1"/>
        <end position="44"/>
    </location>
</feature>
<evidence type="ECO:0000313" key="3">
    <source>
        <dbReference type="Proteomes" id="UP001141552"/>
    </source>
</evidence>
<dbReference type="AlphaFoldDB" id="A0A9Q0F906"/>
<evidence type="ECO:0000256" key="1">
    <source>
        <dbReference type="SAM" id="MobiDB-lite"/>
    </source>
</evidence>
<dbReference type="Proteomes" id="UP001141552">
    <property type="component" value="Unassembled WGS sequence"/>
</dbReference>
<name>A0A9Q0F906_9ROSI</name>
<sequence>MSWPRAWKGLTPEKTKRQRVEKEAAAEEEDRQRRRNKKKGGGPT</sequence>
<comment type="caution">
    <text evidence="2">The sequence shown here is derived from an EMBL/GenBank/DDBJ whole genome shotgun (WGS) entry which is preliminary data.</text>
</comment>
<keyword evidence="3" id="KW-1185">Reference proteome</keyword>
<gene>
    <name evidence="2" type="ORF">Tsubulata_023682</name>
</gene>
<protein>
    <submittedName>
        <fullName evidence="2">Uncharacterized protein</fullName>
    </submittedName>
</protein>